<dbReference type="Gene3D" id="2.130.10.10">
    <property type="entry name" value="YVTN repeat-like/Quinoprotein amine dehydrogenase"/>
    <property type="match status" value="1"/>
</dbReference>
<dbReference type="GO" id="GO:0005829">
    <property type="term" value="C:cytosol"/>
    <property type="evidence" value="ECO:0007669"/>
    <property type="project" value="TreeGrafter"/>
</dbReference>
<feature type="compositionally biased region" description="Low complexity" evidence="1">
    <location>
        <begin position="1020"/>
        <end position="1033"/>
    </location>
</feature>
<feature type="region of interest" description="Disordered" evidence="1">
    <location>
        <begin position="1019"/>
        <end position="1038"/>
    </location>
</feature>
<reference evidence="3" key="1">
    <citation type="journal article" date="2020" name="Stud. Mycol.">
        <title>101 Dothideomycetes genomes: a test case for predicting lifestyles and emergence of pathogens.</title>
        <authorList>
            <person name="Haridas S."/>
            <person name="Albert R."/>
            <person name="Binder M."/>
            <person name="Bloem J."/>
            <person name="Labutti K."/>
            <person name="Salamov A."/>
            <person name="Andreopoulos B."/>
            <person name="Baker S."/>
            <person name="Barry K."/>
            <person name="Bills G."/>
            <person name="Bluhm B."/>
            <person name="Cannon C."/>
            <person name="Castanera R."/>
            <person name="Culley D."/>
            <person name="Daum C."/>
            <person name="Ezra D."/>
            <person name="Gonzalez J."/>
            <person name="Henrissat B."/>
            <person name="Kuo A."/>
            <person name="Liang C."/>
            <person name="Lipzen A."/>
            <person name="Lutzoni F."/>
            <person name="Magnuson J."/>
            <person name="Mondo S."/>
            <person name="Nolan M."/>
            <person name="Ohm R."/>
            <person name="Pangilinan J."/>
            <person name="Park H.-J."/>
            <person name="Ramirez L."/>
            <person name="Alfaro M."/>
            <person name="Sun H."/>
            <person name="Tritt A."/>
            <person name="Yoshinaga Y."/>
            <person name="Zwiers L.-H."/>
            <person name="Turgeon B."/>
            <person name="Goodwin S."/>
            <person name="Spatafora J."/>
            <person name="Crous P."/>
            <person name="Grigoriev I."/>
        </authorList>
    </citation>
    <scope>NUCLEOTIDE SEQUENCE</scope>
    <source>
        <strain evidence="3">CBS 119925</strain>
    </source>
</reference>
<dbReference type="Pfam" id="PF12937">
    <property type="entry name" value="F-box-like"/>
    <property type="match status" value="1"/>
</dbReference>
<dbReference type="AlphaFoldDB" id="A0A6A6VDV1"/>
<dbReference type="EMBL" id="MU006571">
    <property type="protein sequence ID" value="KAF2747914.1"/>
    <property type="molecule type" value="Genomic_DNA"/>
</dbReference>
<feature type="region of interest" description="Disordered" evidence="1">
    <location>
        <begin position="695"/>
        <end position="718"/>
    </location>
</feature>
<feature type="region of interest" description="Disordered" evidence="1">
    <location>
        <begin position="479"/>
        <end position="500"/>
    </location>
</feature>
<dbReference type="PROSITE" id="PS50181">
    <property type="entry name" value="FBOX"/>
    <property type="match status" value="1"/>
</dbReference>
<accession>A0A6A6VDV1</accession>
<dbReference type="Proteomes" id="UP000799440">
    <property type="component" value="Unassembled WGS sequence"/>
</dbReference>
<dbReference type="GO" id="GO:0005634">
    <property type="term" value="C:nucleus"/>
    <property type="evidence" value="ECO:0007669"/>
    <property type="project" value="TreeGrafter"/>
</dbReference>
<organism evidence="3 4">
    <name type="scientific">Sporormia fimetaria CBS 119925</name>
    <dbReference type="NCBI Taxonomy" id="1340428"/>
    <lineage>
        <taxon>Eukaryota</taxon>
        <taxon>Fungi</taxon>
        <taxon>Dikarya</taxon>
        <taxon>Ascomycota</taxon>
        <taxon>Pezizomycotina</taxon>
        <taxon>Dothideomycetes</taxon>
        <taxon>Pleosporomycetidae</taxon>
        <taxon>Pleosporales</taxon>
        <taxon>Sporormiaceae</taxon>
        <taxon>Sporormia</taxon>
    </lineage>
</organism>
<name>A0A6A6VDV1_9PLEO</name>
<gene>
    <name evidence="3" type="ORF">M011DRAFT_402069</name>
</gene>
<dbReference type="Gene3D" id="1.20.1280.50">
    <property type="match status" value="1"/>
</dbReference>
<dbReference type="InterPro" id="IPR036047">
    <property type="entry name" value="F-box-like_dom_sf"/>
</dbReference>
<protein>
    <recommendedName>
        <fullName evidence="2">F-box domain-containing protein</fullName>
    </recommendedName>
</protein>
<dbReference type="InterPro" id="IPR027040">
    <property type="entry name" value="PSMD4"/>
</dbReference>
<dbReference type="InterPro" id="IPR036322">
    <property type="entry name" value="WD40_repeat_dom_sf"/>
</dbReference>
<dbReference type="SUPFAM" id="SSF81383">
    <property type="entry name" value="F-box domain"/>
    <property type="match status" value="1"/>
</dbReference>
<feature type="compositionally biased region" description="Polar residues" evidence="1">
    <location>
        <begin position="483"/>
        <end position="494"/>
    </location>
</feature>
<dbReference type="OrthoDB" id="2095648at2759"/>
<dbReference type="PANTHER" id="PTHR10223">
    <property type="entry name" value="26S PROTEASOME NON-ATPASE REGULATORY SUBUNIT 4"/>
    <property type="match status" value="1"/>
</dbReference>
<dbReference type="SUPFAM" id="SSF50978">
    <property type="entry name" value="WD40 repeat-like"/>
    <property type="match status" value="1"/>
</dbReference>
<sequence length="1084" mass="118463">MPTFTTAEGRPLDDGSRLSPVSPRPRNRISEYENASSPVPKRETRAMMFEVVQRPRKPGDQTSPISKLPDEILTHVLAHLSPANLAAASLLSKRFNEVATTPHAWMIAFARYFPGPDARLYSASDFGIDGHDDAIRSERRAFTRLTALASWRSEYIVRTRLLRSLMRGRPNHPPVPPNPNRGAVGTLEEWYMQLNSPILEFAANSLSTVNHLHATFSSAGRVPLLMHGADDVGMVTSTSPTQRGREVWGEDDPIFFSQFSERFPGDREWGLGAGDIVGCRNVMDVSQPHGMIYGQGCPEGTCYYRSVDENRGRFVARTMDFSRAEVGIPKLGVHGGAICSVWIAKTPNIPTQSDGLIGLLIGSAAGVVSACTLGTDGLRGERLERGTLTARWVLSPGVPIIALAVDENYSARRLSRGRIWAVALNALGELFYLTKFPKRTPAPREQLDEQESMEYIAWQTGRTVYWNLVESTRRVARPDPYQDLTTDHSQSPRSSWDGMSFSKAQLSDETREVERFLKFTPKHFRKFCLGWDMRRRLEVDFAGDDGNDAGEALLVFDCGLDEGTTAGIRRFTRWRVVQEDRAVLASSSPAEEPSPKTSSMSSLFGGPQSTTCVSPSDRTGEAGLGTQSPSPTEGKGAVRRSSEQSLRSLTKHFVEEWRCSLLSLESAKSVQLSATAMDQSTYAVLTMSEDPALGLSTASTTSSPYASPLPGSEQPVSPLDIPGQRARFVAVGTKTGSVFVWNVRSSVPRSATFINTIEPVRIIHTDSPEIACIALTALYLVHGGNDGLVQAWDVLASTLQPIKTLNSRFSTRARRRIAQAQASAQGVGINMFAAGAICLDPDPTALQGAVSLGGLIRFWSFNSSGANQFKGGKRRLRRGDRSSTAGGERYSRTRGGNIESYIESEKYELEREEKEQRQQAARLAGRFGVDLLDNEDEALAYATLLSQEALANDELRRREVEAKNARTEAVPAAPASVPMDEEVDPDIAEAIRQSLEVSSPVSRSPSPIFDIPVKIAKTQKGSSSKAKASGAAGMSTEEELSDLEFAIQLSLAEEQSRKELLGEDEFPPLSPSPGDKGKGKGRML</sequence>
<dbReference type="GO" id="GO:0043161">
    <property type="term" value="P:proteasome-mediated ubiquitin-dependent protein catabolic process"/>
    <property type="evidence" value="ECO:0007669"/>
    <property type="project" value="TreeGrafter"/>
</dbReference>
<keyword evidence="4" id="KW-1185">Reference proteome</keyword>
<dbReference type="GO" id="GO:0008540">
    <property type="term" value="C:proteasome regulatory particle, base subcomplex"/>
    <property type="evidence" value="ECO:0007669"/>
    <property type="project" value="TreeGrafter"/>
</dbReference>
<proteinExistence type="predicted"/>
<feature type="domain" description="F-box" evidence="2">
    <location>
        <begin position="62"/>
        <end position="108"/>
    </location>
</feature>
<evidence type="ECO:0000256" key="1">
    <source>
        <dbReference type="SAM" id="MobiDB-lite"/>
    </source>
</evidence>
<feature type="region of interest" description="Disordered" evidence="1">
    <location>
        <begin position="870"/>
        <end position="895"/>
    </location>
</feature>
<feature type="region of interest" description="Disordered" evidence="1">
    <location>
        <begin position="1"/>
        <end position="43"/>
    </location>
</feature>
<feature type="region of interest" description="Disordered" evidence="1">
    <location>
        <begin position="1056"/>
        <end position="1084"/>
    </location>
</feature>
<feature type="compositionally biased region" description="Low complexity" evidence="1">
    <location>
        <begin position="585"/>
        <end position="599"/>
    </location>
</feature>
<dbReference type="GO" id="GO:0031593">
    <property type="term" value="F:polyubiquitin modification-dependent protein binding"/>
    <property type="evidence" value="ECO:0007669"/>
    <property type="project" value="TreeGrafter"/>
</dbReference>
<evidence type="ECO:0000313" key="4">
    <source>
        <dbReference type="Proteomes" id="UP000799440"/>
    </source>
</evidence>
<feature type="compositionally biased region" description="Low complexity" evidence="1">
    <location>
        <begin position="696"/>
        <end position="710"/>
    </location>
</feature>
<dbReference type="CDD" id="cd09917">
    <property type="entry name" value="F-box_SF"/>
    <property type="match status" value="1"/>
</dbReference>
<evidence type="ECO:0000259" key="2">
    <source>
        <dbReference type="PROSITE" id="PS50181"/>
    </source>
</evidence>
<feature type="region of interest" description="Disordered" evidence="1">
    <location>
        <begin position="583"/>
        <end position="643"/>
    </location>
</feature>
<dbReference type="InterPro" id="IPR015943">
    <property type="entry name" value="WD40/YVTN_repeat-like_dom_sf"/>
</dbReference>
<feature type="compositionally biased region" description="Polar residues" evidence="1">
    <location>
        <begin position="607"/>
        <end position="617"/>
    </location>
</feature>
<evidence type="ECO:0000313" key="3">
    <source>
        <dbReference type="EMBL" id="KAF2747914.1"/>
    </source>
</evidence>
<dbReference type="InterPro" id="IPR001810">
    <property type="entry name" value="F-box_dom"/>
</dbReference>
<dbReference type="PANTHER" id="PTHR10223:SF2">
    <property type="entry name" value="F-BOX AND WD DOMAIN PROTEIN (AFU_ORTHOLOGUE AFUA_6G11400)"/>
    <property type="match status" value="1"/>
</dbReference>